<comment type="catalytic activity">
    <reaction evidence="1">
        <text>D-fructose(out) = D-fructose(in)</text>
        <dbReference type="Rhea" id="RHEA:60372"/>
        <dbReference type="ChEBI" id="CHEBI:37721"/>
    </reaction>
</comment>
<keyword evidence="17" id="KW-1185">Reference proteome</keyword>
<dbReference type="FunFam" id="1.20.1250.20:FF:001511">
    <property type="entry name" value="Solute carrier family 2, facilitated glucose transporter member 5"/>
    <property type="match status" value="1"/>
</dbReference>
<feature type="transmembrane region" description="Helical" evidence="14">
    <location>
        <begin position="198"/>
        <end position="217"/>
    </location>
</feature>
<feature type="transmembrane region" description="Helical" evidence="14">
    <location>
        <begin position="280"/>
        <end position="308"/>
    </location>
</feature>
<keyword evidence="8" id="KW-0762">Sugar transport</keyword>
<evidence type="ECO:0000313" key="16">
    <source>
        <dbReference type="Ensembl" id="ENSCPBP00000039480.1"/>
    </source>
</evidence>
<dbReference type="InterPro" id="IPR005829">
    <property type="entry name" value="Sugar_transporter_CS"/>
</dbReference>
<keyword evidence="7" id="KW-1003">Cell membrane</keyword>
<dbReference type="PRINTS" id="PR00171">
    <property type="entry name" value="SUGRTRNSPORT"/>
</dbReference>
<evidence type="ECO:0000259" key="15">
    <source>
        <dbReference type="PROSITE" id="PS50850"/>
    </source>
</evidence>
<protein>
    <recommendedName>
        <fullName evidence="5">Solute carrier family 2, facilitated glucose transporter member 5</fullName>
    </recommendedName>
    <alternativeName>
        <fullName evidence="13">Fructose transporter</fullName>
    </alternativeName>
    <alternativeName>
        <fullName evidence="12">Glucose transporter type 5, small intestine</fullName>
    </alternativeName>
</protein>
<dbReference type="PANTHER" id="PTHR23503">
    <property type="entry name" value="SOLUTE CARRIER FAMILY 2"/>
    <property type="match status" value="1"/>
</dbReference>
<dbReference type="GO" id="GO:0055056">
    <property type="term" value="F:D-glucose transmembrane transporter activity"/>
    <property type="evidence" value="ECO:0007669"/>
    <property type="project" value="TreeGrafter"/>
</dbReference>
<dbReference type="Ensembl" id="ENSCPBT00000046285.1">
    <property type="protein sequence ID" value="ENSCPBP00000039480.1"/>
    <property type="gene ID" value="ENSCPBG00000027205.1"/>
</dbReference>
<evidence type="ECO:0000256" key="13">
    <source>
        <dbReference type="ARBA" id="ARBA00031099"/>
    </source>
</evidence>
<feature type="transmembrane region" description="Helical" evidence="14">
    <location>
        <begin position="165"/>
        <end position="186"/>
    </location>
</feature>
<dbReference type="InterPro" id="IPR036259">
    <property type="entry name" value="MFS_trans_sf"/>
</dbReference>
<evidence type="ECO:0000256" key="1">
    <source>
        <dbReference type="ARBA" id="ARBA00000590"/>
    </source>
</evidence>
<dbReference type="GO" id="GO:0046323">
    <property type="term" value="P:D-glucose import"/>
    <property type="evidence" value="ECO:0007669"/>
    <property type="project" value="TreeGrafter"/>
</dbReference>
<organism evidence="16 17">
    <name type="scientific">Chrysemys picta bellii</name>
    <name type="common">Western painted turtle</name>
    <name type="synonym">Emys bellii</name>
    <dbReference type="NCBI Taxonomy" id="8478"/>
    <lineage>
        <taxon>Eukaryota</taxon>
        <taxon>Metazoa</taxon>
        <taxon>Chordata</taxon>
        <taxon>Craniata</taxon>
        <taxon>Vertebrata</taxon>
        <taxon>Euteleostomi</taxon>
        <taxon>Archelosauria</taxon>
        <taxon>Testudinata</taxon>
        <taxon>Testudines</taxon>
        <taxon>Cryptodira</taxon>
        <taxon>Durocryptodira</taxon>
        <taxon>Testudinoidea</taxon>
        <taxon>Emydidae</taxon>
        <taxon>Chrysemys</taxon>
    </lineage>
</organism>
<evidence type="ECO:0000256" key="14">
    <source>
        <dbReference type="SAM" id="Phobius"/>
    </source>
</evidence>
<dbReference type="GO" id="GO:0042383">
    <property type="term" value="C:sarcolemma"/>
    <property type="evidence" value="ECO:0007669"/>
    <property type="project" value="UniProtKB-SubCell"/>
</dbReference>
<reference evidence="16" key="2">
    <citation type="submission" date="2025-09" db="UniProtKB">
        <authorList>
            <consortium name="Ensembl"/>
        </authorList>
    </citation>
    <scope>IDENTIFICATION</scope>
</reference>
<keyword evidence="11 14" id="KW-0472">Membrane</keyword>
<dbReference type="GO" id="GO:0005353">
    <property type="term" value="F:fructose transmembrane transporter activity"/>
    <property type="evidence" value="ECO:0007669"/>
    <property type="project" value="UniProtKB-ARBA"/>
</dbReference>
<dbReference type="SUPFAM" id="SSF103473">
    <property type="entry name" value="MFS general substrate transporter"/>
    <property type="match status" value="1"/>
</dbReference>
<feature type="domain" description="Major facilitator superfamily (MFS) profile" evidence="15">
    <location>
        <begin position="25"/>
        <end position="522"/>
    </location>
</feature>
<keyword evidence="10 14" id="KW-1133">Transmembrane helix</keyword>
<evidence type="ECO:0000256" key="3">
    <source>
        <dbReference type="ARBA" id="ARBA00004651"/>
    </source>
</evidence>
<evidence type="ECO:0000256" key="7">
    <source>
        <dbReference type="ARBA" id="ARBA00022475"/>
    </source>
</evidence>
<reference evidence="16" key="1">
    <citation type="submission" date="2025-08" db="UniProtKB">
        <authorList>
            <consortium name="Ensembl"/>
        </authorList>
    </citation>
    <scope>IDENTIFICATION</scope>
</reference>
<feature type="transmembrane region" description="Helical" evidence="14">
    <location>
        <begin position="379"/>
        <end position="402"/>
    </location>
</feature>
<name>A0A8C3IUS3_CHRPI</name>
<dbReference type="GO" id="GO:0070837">
    <property type="term" value="P:dehydroascorbic acid transport"/>
    <property type="evidence" value="ECO:0007669"/>
    <property type="project" value="TreeGrafter"/>
</dbReference>
<evidence type="ECO:0000256" key="9">
    <source>
        <dbReference type="ARBA" id="ARBA00022692"/>
    </source>
</evidence>
<dbReference type="AlphaFoldDB" id="A0A8C3IUS3"/>
<dbReference type="InterPro" id="IPR003663">
    <property type="entry name" value="Sugar/inositol_transpt"/>
</dbReference>
<evidence type="ECO:0000256" key="5">
    <source>
        <dbReference type="ARBA" id="ARBA00015973"/>
    </source>
</evidence>
<dbReference type="PANTHER" id="PTHR23503:SF1">
    <property type="entry name" value="MAJOR FACILITATOR SUPERFAMILY (MFS) PROFILE DOMAIN-CONTAINING PROTEIN"/>
    <property type="match status" value="1"/>
</dbReference>
<sequence length="522" mass="57902">PWTGGDPTVGPALQASGNWTLFLAVCAVGIGGTFQYGYNVSIINAPTGHIHKFLNETWSSRYQMELNPSLLTLLWSVIASIFSLGGLCGAHIGGSMAIRLGRKGALLVNNFIAILASILMGISFPTGLFELLMVGRFLIGVNTGVGICVQPLYIGEVAPKHLRGAMAMGSSIFLTGGILTGQIIGLRELLGGEKYWPFLLSSSCFPALAQLFFLPWFPESPRYLLIDRGDEMKCTKALKCFHGPLHYQEEMEDIQRERFALNGEKPKKPWQLFGDRSVKWQLITVIVMTMGQQLSGINAIYFYASYIFKQAGIPSEKIPYVTLGTGACECLTALTCLYPWVPYLSMASIFAFILSFGLGPGGITNTLTAELFTQSSRPAAYMIGGSVSWLSFFTIGMLFPFIVVRIHYIYTIFSQLPHVHLTSSCWLPVSSSLSFLRQKTSLFWKSSENFNTLTSEKESKRRKQSYVKDDSSAMNVRVYFTSHRCKAATLMGIVHICSHILRKIVLRNVFKDSLSYHQVKLI</sequence>
<dbReference type="Proteomes" id="UP000694380">
    <property type="component" value="Unplaced"/>
</dbReference>
<evidence type="ECO:0000256" key="4">
    <source>
        <dbReference type="ARBA" id="ARBA00007004"/>
    </source>
</evidence>
<comment type="similarity">
    <text evidence="4">Belongs to the major facilitator superfamily. Sugar transporter (TC 2.A.1.1) family. Glucose transporter subfamily.</text>
</comment>
<feature type="transmembrane region" description="Helical" evidence="14">
    <location>
        <begin position="104"/>
        <end position="124"/>
    </location>
</feature>
<evidence type="ECO:0000256" key="11">
    <source>
        <dbReference type="ARBA" id="ARBA00023136"/>
    </source>
</evidence>
<dbReference type="PROSITE" id="PS00217">
    <property type="entry name" value="SUGAR_TRANSPORT_2"/>
    <property type="match status" value="1"/>
</dbReference>
<dbReference type="PROSITE" id="PS50850">
    <property type="entry name" value="MFS"/>
    <property type="match status" value="1"/>
</dbReference>
<evidence type="ECO:0000256" key="10">
    <source>
        <dbReference type="ARBA" id="ARBA00022989"/>
    </source>
</evidence>
<dbReference type="InterPro" id="IPR005828">
    <property type="entry name" value="MFS_sugar_transport-like"/>
</dbReference>
<evidence type="ECO:0000256" key="12">
    <source>
        <dbReference type="ARBA" id="ARBA00029961"/>
    </source>
</evidence>
<dbReference type="Gene3D" id="1.20.1250.20">
    <property type="entry name" value="MFS general substrate transporter like domains"/>
    <property type="match status" value="1"/>
</dbReference>
<keyword evidence="9 14" id="KW-0812">Transmembrane</keyword>
<dbReference type="InterPro" id="IPR045263">
    <property type="entry name" value="GLUT"/>
</dbReference>
<evidence type="ECO:0000313" key="17">
    <source>
        <dbReference type="Proteomes" id="UP000694380"/>
    </source>
</evidence>
<accession>A0A8C3IUS3</accession>
<dbReference type="GeneTree" id="ENSGT00940000164243"/>
<feature type="transmembrane region" description="Helical" evidence="14">
    <location>
        <begin position="70"/>
        <end position="92"/>
    </location>
</feature>
<feature type="transmembrane region" description="Helical" evidence="14">
    <location>
        <begin position="320"/>
        <end position="341"/>
    </location>
</feature>
<dbReference type="GO" id="GO:1990539">
    <property type="term" value="P:fructose import across plasma membrane"/>
    <property type="evidence" value="ECO:0007669"/>
    <property type="project" value="UniProtKB-ARBA"/>
</dbReference>
<keyword evidence="6" id="KW-0813">Transport</keyword>
<proteinExistence type="inferred from homology"/>
<evidence type="ECO:0000256" key="6">
    <source>
        <dbReference type="ARBA" id="ARBA00022448"/>
    </source>
</evidence>
<dbReference type="Pfam" id="PF00083">
    <property type="entry name" value="Sugar_tr"/>
    <property type="match status" value="2"/>
</dbReference>
<dbReference type="InterPro" id="IPR020846">
    <property type="entry name" value="MFS_dom"/>
</dbReference>
<gene>
    <name evidence="16" type="primary">LOC101932748</name>
</gene>
<evidence type="ECO:0000256" key="8">
    <source>
        <dbReference type="ARBA" id="ARBA00022597"/>
    </source>
</evidence>
<feature type="transmembrane region" description="Helical" evidence="14">
    <location>
        <begin position="347"/>
        <end position="367"/>
    </location>
</feature>
<feature type="transmembrane region" description="Helical" evidence="14">
    <location>
        <begin position="131"/>
        <end position="153"/>
    </location>
</feature>
<evidence type="ECO:0000256" key="2">
    <source>
        <dbReference type="ARBA" id="ARBA00004135"/>
    </source>
</evidence>
<comment type="subcellular location">
    <subcellularLocation>
        <location evidence="2">Cell membrane</location>
        <location evidence="2">Sarcolemma</location>
    </subcellularLocation>
    <subcellularLocation>
        <location evidence="3">Cell membrane</location>
        <topology evidence="3">Multi-pass membrane protein</topology>
    </subcellularLocation>
</comment>